<gene>
    <name evidence="3" type="ORF">NDU88_001853</name>
</gene>
<reference evidence="3" key="1">
    <citation type="journal article" date="2022" name="bioRxiv">
        <title>Sequencing and chromosome-scale assembly of the giantPleurodeles waltlgenome.</title>
        <authorList>
            <person name="Brown T."/>
            <person name="Elewa A."/>
            <person name="Iarovenko S."/>
            <person name="Subramanian E."/>
            <person name="Araus A.J."/>
            <person name="Petzold A."/>
            <person name="Susuki M."/>
            <person name="Suzuki K.-i.T."/>
            <person name="Hayashi T."/>
            <person name="Toyoda A."/>
            <person name="Oliveira C."/>
            <person name="Osipova E."/>
            <person name="Leigh N.D."/>
            <person name="Simon A."/>
            <person name="Yun M.H."/>
        </authorList>
    </citation>
    <scope>NUCLEOTIDE SEQUENCE</scope>
    <source>
        <strain evidence="3">20211129_DDA</strain>
        <tissue evidence="3">Liver</tissue>
    </source>
</reference>
<feature type="region of interest" description="Disordered" evidence="1">
    <location>
        <begin position="618"/>
        <end position="642"/>
    </location>
</feature>
<evidence type="ECO:0000313" key="3">
    <source>
        <dbReference type="EMBL" id="KAJ1135413.1"/>
    </source>
</evidence>
<dbReference type="Proteomes" id="UP001066276">
    <property type="component" value="Chromosome 6"/>
</dbReference>
<dbReference type="AlphaFoldDB" id="A0AAV7Q517"/>
<dbReference type="Pfam" id="PF15223">
    <property type="entry name" value="EPOP"/>
    <property type="match status" value="1"/>
</dbReference>
<feature type="region of interest" description="Disordered" evidence="1">
    <location>
        <begin position="224"/>
        <end position="443"/>
    </location>
</feature>
<dbReference type="PANTHER" id="PTHR23187">
    <property type="entry name" value="FLJ44216 PROTEIN-RELATED"/>
    <property type="match status" value="1"/>
</dbReference>
<dbReference type="InterPro" id="IPR052119">
    <property type="entry name" value="ElonginBC-PRC2_ViralRestrict"/>
</dbReference>
<accession>A0AAV7Q517</accession>
<feature type="compositionally biased region" description="Basic residues" evidence="1">
    <location>
        <begin position="967"/>
        <end position="982"/>
    </location>
</feature>
<feature type="region of interest" description="Disordered" evidence="1">
    <location>
        <begin position="834"/>
        <end position="894"/>
    </location>
</feature>
<dbReference type="SUPFAM" id="SSF46955">
    <property type="entry name" value="Putative DNA-binding domain"/>
    <property type="match status" value="1"/>
</dbReference>
<feature type="compositionally biased region" description="Low complexity" evidence="1">
    <location>
        <begin position="148"/>
        <end position="173"/>
    </location>
</feature>
<feature type="compositionally biased region" description="Low complexity" evidence="1">
    <location>
        <begin position="181"/>
        <end position="191"/>
    </location>
</feature>
<feature type="compositionally biased region" description="Basic and acidic residues" evidence="1">
    <location>
        <begin position="409"/>
        <end position="422"/>
    </location>
</feature>
<comment type="caution">
    <text evidence="3">The sequence shown here is derived from an EMBL/GenBank/DDBJ whole genome shotgun (WGS) entry which is preliminary data.</text>
</comment>
<proteinExistence type="predicted"/>
<evidence type="ECO:0000259" key="2">
    <source>
        <dbReference type="Pfam" id="PF02437"/>
    </source>
</evidence>
<dbReference type="InterPro" id="IPR003380">
    <property type="entry name" value="SKI/SNO/DAC"/>
</dbReference>
<keyword evidence="4" id="KW-1185">Reference proteome</keyword>
<feature type="region of interest" description="Disordered" evidence="1">
    <location>
        <begin position="924"/>
        <end position="994"/>
    </location>
</feature>
<feature type="region of interest" description="Disordered" evidence="1">
    <location>
        <begin position="455"/>
        <end position="496"/>
    </location>
</feature>
<feature type="region of interest" description="Disordered" evidence="1">
    <location>
        <begin position="789"/>
        <end position="811"/>
    </location>
</feature>
<dbReference type="EMBL" id="JANPWB010000010">
    <property type="protein sequence ID" value="KAJ1135413.1"/>
    <property type="molecule type" value="Genomic_DNA"/>
</dbReference>
<name>A0AAV7Q517_PLEWA</name>
<sequence length="1061" mass="113182">MLASGEYQGLRQRERLRKPPCDMYLARLPPGEFQAGFQEVEGISLGYLQVDGRRMFSLAQVLSDLFKDIPRTTISKRMESLRIKSRRCDLRELRTLKAMQSLPSRAVQGSLISREDLAVLCQEARRRRRAEPTPQLPLPLSGSKQGTSAGYSSDSDSSLEASSSGSDTSGDSSSAEEDEGAGSSDSDSGDSVQSTRYRQAALPEPDPSLLRLSQHLWARSLQGQSWGVSGRGRGQAEGEQGPSGVDKRHGKSRSAHQRSAQVNPRGAPGHSSSAPADPRISTGPSRSAATDIRADGVRQRSETGHSRTTPIDLRAAAGHSRPEAIDLTVSTGNSMPVQVDPKVSTGYSRPTPVDPRAANGHLKPDTVDHKHKATSGHSRPVLADTKAATGHSRPSLVDPRAAAGNVCHVPEDPRTTPAKERSAAGYGRSLHGNPGYATEDLGSSHVQGRSVGTAFDEDTATSRAASRSVESATECQRPALGDLTTTSGCQGDRGAKVPYKDDLRSLADHRGDMGVAAEYPGSVQHYMKPAAGFEGDLKSAVGYQGDGKSTARYRGVLDSETSYHRDPESAAVYQGLVHSDLGPTVRYQGDVESVSGYRGLVHGELLLTGRCHFDHKSVQSDLGSPTGYQGDLESPTRSRGSVQRVVGTAVGDLGFSLGDCIGDENHSGSEVDITFSEGDLGSTELDLRIGTIARVPSSQEQGSSKGDQGLIVVGPPTCSSCGEGQLGSIELRLVGEDMGAAERPNGLSDLQSPTDRDPGAAERCQVLADINLGAAGGNQGIAEVMLESTQEGQKSADGDPSSGDGFEAGRSTSLLLPGHQLVEYKGPEFTPTIAAPQQQRHPCSPVEDRGATPSTDNKELLRGETTEDDPACEGAVETLPCSPPRDSPEPRRDHFDRLIRQSKLWCYAKGFSADGKEFRLSFGRAPSSKRARSGGSTPSKKAFKGSGSERNAKRRRLPKGTEPARQQSRRRQRARPGRKRKSSSAAPTPARRPFTLLEHFPCTPSLVLGADGDLSPAYSLGAGRSRSVPKPHPVWSWQLGGNAIPLPPSLKFRSFPPMEYW</sequence>
<evidence type="ECO:0000256" key="1">
    <source>
        <dbReference type="SAM" id="MobiDB-lite"/>
    </source>
</evidence>
<evidence type="ECO:0000313" key="4">
    <source>
        <dbReference type="Proteomes" id="UP001066276"/>
    </source>
</evidence>
<dbReference type="InterPro" id="IPR009061">
    <property type="entry name" value="DNA-bd_dom_put_sf"/>
</dbReference>
<protein>
    <recommendedName>
        <fullName evidence="2">SKI/SNO/DAC domain-containing protein</fullName>
    </recommendedName>
</protein>
<feature type="compositionally biased region" description="Basic and acidic residues" evidence="1">
    <location>
        <begin position="846"/>
        <end position="865"/>
    </location>
</feature>
<dbReference type="InterPro" id="IPR027971">
    <property type="entry name" value="EPOP"/>
</dbReference>
<feature type="compositionally biased region" description="Basic and acidic residues" evidence="1">
    <location>
        <begin position="292"/>
        <end position="305"/>
    </location>
</feature>
<feature type="region of interest" description="Disordered" evidence="1">
    <location>
        <begin position="125"/>
        <end position="207"/>
    </location>
</feature>
<feature type="region of interest" description="Disordered" evidence="1">
    <location>
        <begin position="740"/>
        <end position="759"/>
    </location>
</feature>
<dbReference type="InterPro" id="IPR037000">
    <property type="entry name" value="Ski_DNA-bd_sf"/>
</dbReference>
<dbReference type="Gene3D" id="3.10.260.20">
    <property type="entry name" value="Ski"/>
    <property type="match status" value="1"/>
</dbReference>
<feature type="domain" description="SKI/SNO/DAC" evidence="2">
    <location>
        <begin position="38"/>
        <end position="123"/>
    </location>
</feature>
<dbReference type="PANTHER" id="PTHR23187:SF1">
    <property type="entry name" value="ELONGIN BC AND POLYCOMB REPRESSIVE COMPLEX 2-ASSOCIATED PROTEIN"/>
    <property type="match status" value="1"/>
</dbReference>
<feature type="compositionally biased region" description="Polar residues" evidence="1">
    <location>
        <begin position="461"/>
        <end position="474"/>
    </location>
</feature>
<organism evidence="3 4">
    <name type="scientific">Pleurodeles waltl</name>
    <name type="common">Iberian ribbed newt</name>
    <dbReference type="NCBI Taxonomy" id="8319"/>
    <lineage>
        <taxon>Eukaryota</taxon>
        <taxon>Metazoa</taxon>
        <taxon>Chordata</taxon>
        <taxon>Craniata</taxon>
        <taxon>Vertebrata</taxon>
        <taxon>Euteleostomi</taxon>
        <taxon>Amphibia</taxon>
        <taxon>Batrachia</taxon>
        <taxon>Caudata</taxon>
        <taxon>Salamandroidea</taxon>
        <taxon>Salamandridae</taxon>
        <taxon>Pleurodelinae</taxon>
        <taxon>Pleurodeles</taxon>
    </lineage>
</organism>
<dbReference type="Pfam" id="PF02437">
    <property type="entry name" value="Ski_Sno_DHD"/>
    <property type="match status" value="1"/>
</dbReference>